<organism evidence="1 2">
    <name type="scientific">Brassica rapa subsp. trilocularis</name>
    <dbReference type="NCBI Taxonomy" id="1813537"/>
    <lineage>
        <taxon>Eukaryota</taxon>
        <taxon>Viridiplantae</taxon>
        <taxon>Streptophyta</taxon>
        <taxon>Embryophyta</taxon>
        <taxon>Tracheophyta</taxon>
        <taxon>Spermatophyta</taxon>
        <taxon>Magnoliopsida</taxon>
        <taxon>eudicotyledons</taxon>
        <taxon>Gunneridae</taxon>
        <taxon>Pentapetalae</taxon>
        <taxon>rosids</taxon>
        <taxon>malvids</taxon>
        <taxon>Brassicales</taxon>
        <taxon>Brassicaceae</taxon>
        <taxon>Brassiceae</taxon>
        <taxon>Brassica</taxon>
    </lineage>
</organism>
<proteinExistence type="predicted"/>
<protein>
    <submittedName>
        <fullName evidence="1">Uncharacterized protein</fullName>
    </submittedName>
</protein>
<accession>A0ABQ7MMY8</accession>
<reference evidence="1 2" key="1">
    <citation type="submission" date="2021-03" db="EMBL/GenBank/DDBJ databases">
        <authorList>
            <person name="King G.J."/>
            <person name="Bancroft I."/>
            <person name="Baten A."/>
            <person name="Bloomfield J."/>
            <person name="Borpatragohain P."/>
            <person name="He Z."/>
            <person name="Irish N."/>
            <person name="Irwin J."/>
            <person name="Liu K."/>
            <person name="Mauleon R.P."/>
            <person name="Moore J."/>
            <person name="Morris R."/>
            <person name="Ostergaard L."/>
            <person name="Wang B."/>
            <person name="Wells R."/>
        </authorList>
    </citation>
    <scope>NUCLEOTIDE SEQUENCE [LARGE SCALE GENOMIC DNA]</scope>
    <source>
        <strain evidence="1">R-o-18</strain>
        <tissue evidence="1">Leaf</tissue>
    </source>
</reference>
<sequence>MTVSGGFSEGLGLGLSAFRRATSIFGICTRYVIGTRRPVGAGGCRSMSSSIYRSIVGSPCRSMEVLARRAIRTVSGLGGCGCFAANSS</sequence>
<dbReference type="EMBL" id="JADBGQ010000004">
    <property type="protein sequence ID" value="KAG5400098.1"/>
    <property type="molecule type" value="Genomic_DNA"/>
</dbReference>
<evidence type="ECO:0000313" key="1">
    <source>
        <dbReference type="EMBL" id="KAG5400098.1"/>
    </source>
</evidence>
<gene>
    <name evidence="1" type="primary">A04p013370.1_BraROA</name>
    <name evidence="1" type="ORF">IGI04_014705</name>
</gene>
<comment type="caution">
    <text evidence="1">The sequence shown here is derived from an EMBL/GenBank/DDBJ whole genome shotgun (WGS) entry which is preliminary data.</text>
</comment>
<name>A0ABQ7MMY8_BRACM</name>
<dbReference type="Proteomes" id="UP000823674">
    <property type="component" value="Chromosome A04"/>
</dbReference>
<evidence type="ECO:0000313" key="2">
    <source>
        <dbReference type="Proteomes" id="UP000823674"/>
    </source>
</evidence>
<keyword evidence="2" id="KW-1185">Reference proteome</keyword>